<reference evidence="1 2" key="1">
    <citation type="submission" date="2015-02" db="EMBL/GenBank/DDBJ databases">
        <title>Improved understanding of the partial-nitritation anammox process through 23 genomes representing the majority of the microbial community.</title>
        <authorList>
            <person name="Speth D.R."/>
            <person name="In T Zandt M."/>
            <person name="Guerrero Cruz S."/>
            <person name="Jetten M.S."/>
            <person name="Dutilh B.E."/>
        </authorList>
    </citation>
    <scope>NUCLEOTIDE SEQUENCE [LARGE SCALE GENOMIC DNA]</scope>
    <source>
        <strain evidence="1">OLB21</strain>
    </source>
</reference>
<dbReference type="Proteomes" id="UP000070449">
    <property type="component" value="Unassembled WGS sequence"/>
</dbReference>
<evidence type="ECO:0000313" key="2">
    <source>
        <dbReference type="Proteomes" id="UP000070449"/>
    </source>
</evidence>
<dbReference type="EMBL" id="JYPD01000010">
    <property type="protein sequence ID" value="KXK10005.1"/>
    <property type="molecule type" value="Genomic_DNA"/>
</dbReference>
<evidence type="ECO:0000313" key="1">
    <source>
        <dbReference type="EMBL" id="KXK10005.1"/>
    </source>
</evidence>
<protein>
    <submittedName>
        <fullName evidence="1">Uncharacterized protein</fullName>
    </submittedName>
</protein>
<dbReference type="STRING" id="1617427.UZ20_WS6002000086"/>
<sequence>MISKSIRLVLLFLALLLATTGISILTFRLRALDSATYKRSLAPSGIYKEIRLSIEDQFIIDTIGEEALETSFAEYIVSLIDFPTITVEAAEENVDRLFDWINGKNNELRILYS</sequence>
<accession>A0A136KKN5</accession>
<gene>
    <name evidence="1" type="ORF">UZ20_WS6002000086</name>
</gene>
<organism evidence="1 2">
    <name type="scientific">candidate division WS6 bacterium OLB21</name>
    <dbReference type="NCBI Taxonomy" id="1617427"/>
    <lineage>
        <taxon>Bacteria</taxon>
        <taxon>Candidatus Dojkabacteria</taxon>
    </lineage>
</organism>
<comment type="caution">
    <text evidence="1">The sequence shown here is derived from an EMBL/GenBank/DDBJ whole genome shotgun (WGS) entry which is preliminary data.</text>
</comment>
<name>A0A136KKN5_9BACT</name>
<proteinExistence type="predicted"/>
<dbReference type="AlphaFoldDB" id="A0A136KKN5"/>